<dbReference type="KEGG" id="asui:ASUIS_0892"/>
<gene>
    <name evidence="1" type="ORF">ASUIS_0892</name>
</gene>
<accession>A0AAD0WQE9</accession>
<evidence type="ECO:0008006" key="3">
    <source>
        <dbReference type="Google" id="ProtNLM"/>
    </source>
</evidence>
<dbReference type="AlphaFoldDB" id="A0AAD0WQE9"/>
<keyword evidence="2" id="KW-1185">Reference proteome</keyword>
<proteinExistence type="predicted"/>
<sequence length="304" mass="35223">MKMFNFLKGNTLVKEDFSLDEKVEYIKDFLYSNSVTLIYSPPKKGKTWLGYGITTTLAKRSDIRRIIYVDMDNGLSSLAERKIDDKLINHPKIEYVSRAKISCSPIEYLRQIDEEAKRDNYKDVTFVFETTKDFVDTDSKSQSEEFMKIIMRIRDAGATVIIMHHATKSGNTISGVQVFINSPDNVYEMTQKAREENMLHFMLNVTYSRNLVKDIGVSVNTKTLELTKLDEVYSTMSEYEENFVRKAKEILNKNPDGLGQTELLNQIGYEKTDKTARDTLDKFTDKFWSKYQEKKGKPITYTSI</sequence>
<dbReference type="InterPro" id="IPR027417">
    <property type="entry name" value="P-loop_NTPase"/>
</dbReference>
<protein>
    <recommendedName>
        <fullName evidence="3">Helicase DnaB</fullName>
    </recommendedName>
</protein>
<evidence type="ECO:0000313" key="2">
    <source>
        <dbReference type="Proteomes" id="UP000263040"/>
    </source>
</evidence>
<dbReference type="SUPFAM" id="SSF52540">
    <property type="entry name" value="P-loop containing nucleoside triphosphate hydrolases"/>
    <property type="match status" value="1"/>
</dbReference>
<dbReference type="RefSeq" id="WP_226799987.1">
    <property type="nucleotide sequence ID" value="NZ_CP032100.1"/>
</dbReference>
<reference evidence="1 2" key="1">
    <citation type="submission" date="2018-08" db="EMBL/GenBank/DDBJ databases">
        <title>Complete genome of the Arcobacter suis type strain LMG 26152.</title>
        <authorList>
            <person name="Miller W.G."/>
            <person name="Yee E."/>
            <person name="Bono J.L."/>
        </authorList>
    </citation>
    <scope>NUCLEOTIDE SEQUENCE [LARGE SCALE GENOMIC DNA]</scope>
    <source>
        <strain evidence="1 2">CECT 7833</strain>
    </source>
</reference>
<dbReference type="EMBL" id="CP032100">
    <property type="protein sequence ID" value="AXX89383.1"/>
    <property type="molecule type" value="Genomic_DNA"/>
</dbReference>
<evidence type="ECO:0000313" key="1">
    <source>
        <dbReference type="EMBL" id="AXX89383.1"/>
    </source>
</evidence>
<dbReference type="Gene3D" id="3.40.50.300">
    <property type="entry name" value="P-loop containing nucleotide triphosphate hydrolases"/>
    <property type="match status" value="1"/>
</dbReference>
<organism evidence="1 2">
    <name type="scientific">Arcobacter suis CECT 7833</name>
    <dbReference type="NCBI Taxonomy" id="663365"/>
    <lineage>
        <taxon>Bacteria</taxon>
        <taxon>Pseudomonadati</taxon>
        <taxon>Campylobacterota</taxon>
        <taxon>Epsilonproteobacteria</taxon>
        <taxon>Campylobacterales</taxon>
        <taxon>Arcobacteraceae</taxon>
        <taxon>Arcobacter</taxon>
    </lineage>
</organism>
<dbReference type="Proteomes" id="UP000263040">
    <property type="component" value="Chromosome"/>
</dbReference>
<name>A0AAD0WQE9_9BACT</name>